<proteinExistence type="predicted"/>
<dbReference type="Pfam" id="PF05943">
    <property type="entry name" value="VipB"/>
    <property type="match status" value="1"/>
</dbReference>
<dbReference type="Pfam" id="PF18945">
    <property type="entry name" value="VipB_2"/>
    <property type="match status" value="1"/>
</dbReference>
<dbReference type="NCBIfam" id="TIGR03355">
    <property type="entry name" value="VI_chp_2"/>
    <property type="match status" value="1"/>
</dbReference>
<feature type="domain" description="TssC1 C-terminal" evidence="2">
    <location>
        <begin position="395"/>
        <end position="505"/>
    </location>
</feature>
<reference evidence="3 4" key="1">
    <citation type="journal article" date="2017" name="Int. J. Syst. Evol. Microbiol.">
        <title>Photobacterium alginatilyticum sp. nov., a marine bacterium isolated from bottom seawater.</title>
        <authorList>
            <person name="Wang X."/>
            <person name="Wang Y."/>
            <person name="Yang X."/>
            <person name="Sun H."/>
            <person name="Li B."/>
            <person name="Zhang X.H."/>
        </authorList>
    </citation>
    <scope>NUCLEOTIDE SEQUENCE [LARGE SCALE GENOMIC DNA]</scope>
    <source>
        <strain evidence="3 4">P03D4</strain>
    </source>
</reference>
<dbReference type="InterPro" id="IPR044031">
    <property type="entry name" value="TssC1_N"/>
</dbReference>
<evidence type="ECO:0000313" key="4">
    <source>
        <dbReference type="Proteomes" id="UP000738517"/>
    </source>
</evidence>
<gene>
    <name evidence="3" type="primary">tssC</name>
    <name evidence="3" type="ORF">EIZ48_25990</name>
</gene>
<evidence type="ECO:0000259" key="2">
    <source>
        <dbReference type="Pfam" id="PF18945"/>
    </source>
</evidence>
<sequence>MRTSLFFLETEQLDSSTYESAVDSAWYAQTDLIEHFLSTDDDYWSLRIWLEKDNSNYCWSSCTRESVRLVLLRSITALDDRINDQVNAIIHHDVFQKLEASWRGLAYLTDQLFESDTELACKIKLLNLTWKELSRDINRAIEFDQSDFFKLVYSNEFNMPGGEPFGLLIGDYKISHKPMVDVTANDIDTLIGISQIAAASFSPFITAAAPSLFGVNYYSELASVADIQSQFSQVDYKKWQRLREVEDTRFLGLAIPHILMREPYKNNGSRKESFFFEEKIDDSQSDHLWGNAAYGFAAVALKAFTESGWFSQIRGFQAGQYKRGLVFNLPTCGFNATRRIQQCKPSVDLQVGDRLEKQLSDCGFIPVSPVPFTENLVLLSNSSVNQPGSYELDGAQVNARISSMLQYVMSVSRFAHYIKVMGRDKVGGFTTAESLEREFQQWLFNYTTSSDDASEEMCFRYPLSEARIKITEKSGQVGNYYSVIHLRPHFQLDNMVSTIRLVTELSPKIS</sequence>
<evidence type="ECO:0000313" key="3">
    <source>
        <dbReference type="EMBL" id="NBI55964.1"/>
    </source>
</evidence>
<comment type="caution">
    <text evidence="3">The sequence shown here is derived from an EMBL/GenBank/DDBJ whole genome shotgun (WGS) entry which is preliminary data.</text>
</comment>
<dbReference type="PANTHER" id="PTHR35565:SF3">
    <property type="entry name" value="TYPE VI SECRETION SYSTEM SHEATH PROTEIN TSSC1"/>
    <property type="match status" value="1"/>
</dbReference>
<accession>A0ABW9YQJ9</accession>
<dbReference type="InterPro" id="IPR044032">
    <property type="entry name" value="TssC1_C"/>
</dbReference>
<dbReference type="Proteomes" id="UP000738517">
    <property type="component" value="Unassembled WGS sequence"/>
</dbReference>
<dbReference type="EMBL" id="RSEJ01000041">
    <property type="protein sequence ID" value="NBI55964.1"/>
    <property type="molecule type" value="Genomic_DNA"/>
</dbReference>
<feature type="domain" description="TssC1 N-terminal" evidence="1">
    <location>
        <begin position="74"/>
        <end position="385"/>
    </location>
</feature>
<evidence type="ECO:0000259" key="1">
    <source>
        <dbReference type="Pfam" id="PF05943"/>
    </source>
</evidence>
<dbReference type="PANTHER" id="PTHR35565">
    <property type="entry name" value="CYTOPLASMIC PROTEIN-RELATED"/>
    <property type="match status" value="1"/>
</dbReference>
<dbReference type="InterPro" id="IPR010269">
    <property type="entry name" value="T6SS_TssC-like"/>
</dbReference>
<protein>
    <submittedName>
        <fullName evidence="3">Type VI secretion system contractile sheath large subunit</fullName>
    </submittedName>
</protein>
<dbReference type="RefSeq" id="WP_160658095.1">
    <property type="nucleotide sequence ID" value="NZ_RSEJ01000041.1"/>
</dbReference>
<organism evidence="3 4">
    <name type="scientific">Photobacterium alginatilyticum</name>
    <dbReference type="NCBI Taxonomy" id="1775171"/>
    <lineage>
        <taxon>Bacteria</taxon>
        <taxon>Pseudomonadati</taxon>
        <taxon>Pseudomonadota</taxon>
        <taxon>Gammaproteobacteria</taxon>
        <taxon>Vibrionales</taxon>
        <taxon>Vibrionaceae</taxon>
        <taxon>Photobacterium</taxon>
    </lineage>
</organism>
<keyword evidence="4" id="KW-1185">Reference proteome</keyword>
<name>A0ABW9YQJ9_9GAMM</name>